<evidence type="ECO:0000256" key="2">
    <source>
        <dbReference type="ARBA" id="ARBA00022475"/>
    </source>
</evidence>
<keyword evidence="2" id="KW-1003">Cell membrane</keyword>
<dbReference type="InterPro" id="IPR024528">
    <property type="entry name" value="ThrE_2"/>
</dbReference>
<dbReference type="AlphaFoldDB" id="A0A6N7V480"/>
<evidence type="ECO:0000313" key="11">
    <source>
        <dbReference type="Proteomes" id="UP000434241"/>
    </source>
</evidence>
<keyword evidence="4 8" id="KW-0812">Transmembrane</keyword>
<comment type="subcellular location">
    <subcellularLocation>
        <location evidence="1">Cell membrane</location>
        <topology evidence="1">Multi-pass membrane protein</topology>
    </subcellularLocation>
</comment>
<keyword evidence="6 8" id="KW-0472">Membrane</keyword>
<keyword evidence="5 8" id="KW-1133">Transmembrane helix</keyword>
<reference evidence="10 11" key="1">
    <citation type="submission" date="2019-08" db="EMBL/GenBank/DDBJ databases">
        <title>In-depth cultivation of the pig gut microbiome towards novel bacterial diversity and tailored functional studies.</title>
        <authorList>
            <person name="Wylensek D."/>
            <person name="Hitch T.C.A."/>
            <person name="Clavel T."/>
        </authorList>
    </citation>
    <scope>NUCLEOTIDE SEQUENCE [LARGE SCALE GENOMIC DNA]</scope>
    <source>
        <strain evidence="10 11">LKV-472-APC-3</strain>
    </source>
</reference>
<feature type="transmembrane region" description="Helical" evidence="8">
    <location>
        <begin position="6"/>
        <end position="23"/>
    </location>
</feature>
<evidence type="ECO:0000256" key="5">
    <source>
        <dbReference type="ARBA" id="ARBA00022989"/>
    </source>
</evidence>
<keyword evidence="11" id="KW-1185">Reference proteome</keyword>
<gene>
    <name evidence="10" type="ORF">FYJ55_09570</name>
</gene>
<dbReference type="Pfam" id="PF12821">
    <property type="entry name" value="ThrE_2"/>
    <property type="match status" value="1"/>
</dbReference>
<evidence type="ECO:0000313" key="10">
    <source>
        <dbReference type="EMBL" id="MSS57103.1"/>
    </source>
</evidence>
<comment type="caution">
    <text evidence="10">The sequence shown here is derived from an EMBL/GenBank/DDBJ whole genome shotgun (WGS) entry which is preliminary data.</text>
</comment>
<organism evidence="10 11">
    <name type="scientific">Holdemanella porci</name>
    <dbReference type="NCBI Taxonomy" id="2652276"/>
    <lineage>
        <taxon>Bacteria</taxon>
        <taxon>Bacillati</taxon>
        <taxon>Bacillota</taxon>
        <taxon>Erysipelotrichia</taxon>
        <taxon>Erysipelotrichales</taxon>
        <taxon>Erysipelotrichaceae</taxon>
        <taxon>Holdemanella</taxon>
    </lineage>
</organism>
<evidence type="ECO:0000256" key="1">
    <source>
        <dbReference type="ARBA" id="ARBA00004651"/>
    </source>
</evidence>
<evidence type="ECO:0000256" key="6">
    <source>
        <dbReference type="ARBA" id="ARBA00023136"/>
    </source>
</evidence>
<dbReference type="InterPro" id="IPR050539">
    <property type="entry name" value="ThrE_Dicarb/AminoAcid_Exp"/>
</dbReference>
<keyword evidence="3" id="KW-0997">Cell inner membrane</keyword>
<dbReference type="RefSeq" id="WP_117572506.1">
    <property type="nucleotide sequence ID" value="NZ_JAQCYS010000081.1"/>
</dbReference>
<dbReference type="EMBL" id="VUMR01000070">
    <property type="protein sequence ID" value="MSS57103.1"/>
    <property type="molecule type" value="Genomic_DNA"/>
</dbReference>
<dbReference type="Proteomes" id="UP000434241">
    <property type="component" value="Unassembled WGS sequence"/>
</dbReference>
<evidence type="ECO:0000256" key="3">
    <source>
        <dbReference type="ARBA" id="ARBA00022519"/>
    </source>
</evidence>
<feature type="transmembrane region" description="Helical" evidence="8">
    <location>
        <begin position="80"/>
        <end position="100"/>
    </location>
</feature>
<evidence type="ECO:0000256" key="8">
    <source>
        <dbReference type="SAM" id="Phobius"/>
    </source>
</evidence>
<evidence type="ECO:0000259" key="9">
    <source>
        <dbReference type="Pfam" id="PF12821"/>
    </source>
</evidence>
<dbReference type="GeneID" id="93159533"/>
<sequence length="151" mass="16200">MIYVILKAGISSFLASLGFGFLFNIKGRNLWLAGVVGAIGGVCYKVGLYLDCSEILSNFYGALGLALASEILARQCKTPVTTFLVCALIPLVPGGGMYRTMLAAIRGDAQNTLNVGLQTLSIAGVLALGILLVSTIMRVYYQEKRKFLEKK</sequence>
<proteinExistence type="inferred from homology"/>
<comment type="similarity">
    <text evidence="7">Belongs to the ThrE exporter (TC 2.A.79) family.</text>
</comment>
<feature type="transmembrane region" description="Helical" evidence="8">
    <location>
        <begin position="120"/>
        <end position="141"/>
    </location>
</feature>
<feature type="transmembrane region" description="Helical" evidence="8">
    <location>
        <begin position="30"/>
        <end position="49"/>
    </location>
</feature>
<evidence type="ECO:0000256" key="7">
    <source>
        <dbReference type="ARBA" id="ARBA00034125"/>
    </source>
</evidence>
<dbReference type="PANTHER" id="PTHR34390:SF1">
    <property type="entry name" value="SUCCINATE TRANSPORTER SUBUNIT YJJB-RELATED"/>
    <property type="match status" value="1"/>
</dbReference>
<evidence type="ECO:0000256" key="4">
    <source>
        <dbReference type="ARBA" id="ARBA00022692"/>
    </source>
</evidence>
<dbReference type="GO" id="GO:0015744">
    <property type="term" value="P:succinate transport"/>
    <property type="evidence" value="ECO:0007669"/>
    <property type="project" value="TreeGrafter"/>
</dbReference>
<accession>A0A6N7V480</accession>
<protein>
    <submittedName>
        <fullName evidence="10">Threonine/serine exporter</fullName>
    </submittedName>
</protein>
<feature type="domain" description="Threonine/Serine exporter ThrE" evidence="9">
    <location>
        <begin position="10"/>
        <end position="136"/>
    </location>
</feature>
<dbReference type="PANTHER" id="PTHR34390">
    <property type="entry name" value="UPF0442 PROTEIN YJJB-RELATED"/>
    <property type="match status" value="1"/>
</dbReference>
<name>A0A6N7V480_9FIRM</name>
<dbReference type="GO" id="GO:0005886">
    <property type="term" value="C:plasma membrane"/>
    <property type="evidence" value="ECO:0007669"/>
    <property type="project" value="UniProtKB-SubCell"/>
</dbReference>